<name>A0A8T0W5M7_PANVG</name>
<reference evidence="4" key="1">
    <citation type="submission" date="2020-05" db="EMBL/GenBank/DDBJ databases">
        <title>WGS assembly of Panicum virgatum.</title>
        <authorList>
            <person name="Lovell J.T."/>
            <person name="Jenkins J."/>
            <person name="Shu S."/>
            <person name="Juenger T.E."/>
            <person name="Schmutz J."/>
        </authorList>
    </citation>
    <scope>NUCLEOTIDE SEQUENCE</scope>
    <source>
        <strain evidence="4">AP13</strain>
    </source>
</reference>
<keyword evidence="1" id="KW-0862">Zinc</keyword>
<feature type="region of interest" description="Disordered" evidence="2">
    <location>
        <begin position="59"/>
        <end position="80"/>
    </location>
</feature>
<dbReference type="InterPro" id="IPR013087">
    <property type="entry name" value="Znf_C2H2_type"/>
</dbReference>
<dbReference type="Gene3D" id="3.30.160.60">
    <property type="entry name" value="Classic Zinc Finger"/>
    <property type="match status" value="1"/>
</dbReference>
<dbReference type="InterPro" id="IPR045320">
    <property type="entry name" value="JAGGED/SL1-like"/>
</dbReference>
<accession>A0A8T0W5M7</accession>
<keyword evidence="5" id="KW-1185">Reference proteome</keyword>
<dbReference type="PANTHER" id="PTHR45730:SF108">
    <property type="entry name" value="PROTEIN LATE FLOWERING"/>
    <property type="match status" value="1"/>
</dbReference>
<dbReference type="GO" id="GO:0003700">
    <property type="term" value="F:DNA-binding transcription factor activity"/>
    <property type="evidence" value="ECO:0007669"/>
    <property type="project" value="InterPro"/>
</dbReference>
<evidence type="ECO:0000259" key="3">
    <source>
        <dbReference type="PROSITE" id="PS50157"/>
    </source>
</evidence>
<feature type="domain" description="C2H2-type" evidence="3">
    <location>
        <begin position="41"/>
        <end position="68"/>
    </location>
</feature>
<dbReference type="AlphaFoldDB" id="A0A8T0W5M7"/>
<dbReference type="PROSITE" id="PS00028">
    <property type="entry name" value="ZINC_FINGER_C2H2_1"/>
    <property type="match status" value="1"/>
</dbReference>
<proteinExistence type="predicted"/>
<dbReference type="PROSITE" id="PS50157">
    <property type="entry name" value="ZINC_FINGER_C2H2_2"/>
    <property type="match status" value="1"/>
</dbReference>
<comment type="caution">
    <text evidence="4">The sequence shown here is derived from an EMBL/GenBank/DDBJ whole genome shotgun (WGS) entry which is preliminary data.</text>
</comment>
<evidence type="ECO:0000313" key="5">
    <source>
        <dbReference type="Proteomes" id="UP000823388"/>
    </source>
</evidence>
<dbReference type="PANTHER" id="PTHR45730">
    <property type="entry name" value="ZINC FINGER PROTEIN JAGGED"/>
    <property type="match status" value="1"/>
</dbReference>
<dbReference type="GO" id="GO:0008270">
    <property type="term" value="F:zinc ion binding"/>
    <property type="evidence" value="ECO:0007669"/>
    <property type="project" value="UniProtKB-KW"/>
</dbReference>
<organism evidence="4 5">
    <name type="scientific">Panicum virgatum</name>
    <name type="common">Blackwell switchgrass</name>
    <dbReference type="NCBI Taxonomy" id="38727"/>
    <lineage>
        <taxon>Eukaryota</taxon>
        <taxon>Viridiplantae</taxon>
        <taxon>Streptophyta</taxon>
        <taxon>Embryophyta</taxon>
        <taxon>Tracheophyta</taxon>
        <taxon>Spermatophyta</taxon>
        <taxon>Magnoliopsida</taxon>
        <taxon>Liliopsida</taxon>
        <taxon>Poales</taxon>
        <taxon>Poaceae</taxon>
        <taxon>PACMAD clade</taxon>
        <taxon>Panicoideae</taxon>
        <taxon>Panicodae</taxon>
        <taxon>Paniceae</taxon>
        <taxon>Panicinae</taxon>
        <taxon>Panicum</taxon>
        <taxon>Panicum sect. Hiantes</taxon>
    </lineage>
</organism>
<dbReference type="OrthoDB" id="1915958at2759"/>
<dbReference type="SUPFAM" id="SSF57667">
    <property type="entry name" value="beta-beta-alpha zinc fingers"/>
    <property type="match status" value="1"/>
</dbReference>
<evidence type="ECO:0000313" key="4">
    <source>
        <dbReference type="EMBL" id="KAG2639983.1"/>
    </source>
</evidence>
<dbReference type="Proteomes" id="UP000823388">
    <property type="component" value="Chromosome 2K"/>
</dbReference>
<evidence type="ECO:0000256" key="2">
    <source>
        <dbReference type="SAM" id="MobiDB-lite"/>
    </source>
</evidence>
<dbReference type="InterPro" id="IPR036236">
    <property type="entry name" value="Znf_C2H2_sf"/>
</dbReference>
<keyword evidence="1" id="KW-0863">Zinc-finger</keyword>
<sequence length="201" mass="20666">MECSSSPSAPPRPAAANLSLSLAPPATGSSNAAGGKNVRLYPCLFCDRTFLKSQALGGHQNAHKEERSASWNPDVYGDGDGGDDADAGRFWFVGSAGGGVATMSIPTLSHGGHDENDGTGEDTSFRAQMRRRRRAVLFAPVSIRRKMSTGDEGTPAGCDGTVDMLNWLRASVAPASPGSGAAAAMAASAGAGEDLDLELRL</sequence>
<protein>
    <recommendedName>
        <fullName evidence="3">C2H2-type domain-containing protein</fullName>
    </recommendedName>
</protein>
<gene>
    <name evidence="4" type="ORF">PVAP13_2KG054000</name>
</gene>
<keyword evidence="1" id="KW-0479">Metal-binding</keyword>
<evidence type="ECO:0000256" key="1">
    <source>
        <dbReference type="PROSITE-ProRule" id="PRU00042"/>
    </source>
</evidence>
<dbReference type="EMBL" id="CM029039">
    <property type="protein sequence ID" value="KAG2639983.1"/>
    <property type="molecule type" value="Genomic_DNA"/>
</dbReference>